<dbReference type="EMBL" id="CP023154">
    <property type="protein sequence ID" value="QEK77782.1"/>
    <property type="molecule type" value="Genomic_DNA"/>
</dbReference>
<evidence type="ECO:0000256" key="1">
    <source>
        <dbReference type="SAM" id="Phobius"/>
    </source>
</evidence>
<accession>A0A5C0XMA3</accession>
<evidence type="ECO:0008006" key="4">
    <source>
        <dbReference type="Google" id="ProtNLM"/>
    </source>
</evidence>
<feature type="transmembrane region" description="Helical" evidence="1">
    <location>
        <begin position="7"/>
        <end position="26"/>
    </location>
</feature>
<sequence>MDKLTKVVLIAIVIIGIVGVAITLSVKHYQGGEIYEASNDAMNYLVRGFNVTIKVETVDGKIISGELFSAQGSTITIIVNGTRVTVGGPAATKENFRAKHIEVIKRGKVYVYEVPGTEGEGYEEFSKYIKEETYSERFSGTIYVENISIIEIGKLKYLADYTTYGSITINKISGNNAILTASMVPVEILRDNLKGKRVFFYGILLVNSENRTHKLTLIEVRS</sequence>
<dbReference type="GeneID" id="13301062"/>
<reference evidence="2 3" key="1">
    <citation type="submission" date="2017-08" db="EMBL/GenBank/DDBJ databases">
        <title>Resequencing and Reannotation of the genome of Pyrococcus furiosus type strain DSM3638.</title>
        <authorList>
            <person name="Reichelt R.M."/>
            <person name="Bunk B."/>
        </authorList>
    </citation>
    <scope>NUCLEOTIDE SEQUENCE [LARGE SCALE GENOMIC DNA]</scope>
    <source>
        <strain evidence="2 3">DSM 3638</strain>
    </source>
</reference>
<gene>
    <name evidence="2" type="ORF">PFDSM3638_00160</name>
</gene>
<dbReference type="Proteomes" id="UP000324354">
    <property type="component" value="Chromosome"/>
</dbReference>
<name>A0A5C0XMA3_PYRFU</name>
<dbReference type="GeneID" id="41711834"/>
<dbReference type="OrthoDB" id="98054at2157"/>
<dbReference type="RefSeq" id="WP_011011159.1">
    <property type="nucleotide sequence ID" value="NC_003413.1"/>
</dbReference>
<evidence type="ECO:0000313" key="3">
    <source>
        <dbReference type="Proteomes" id="UP000324354"/>
    </source>
</evidence>
<organism evidence="2 3">
    <name type="scientific">Pyrococcus furiosus (strain ATCC 43587 / DSM 3638 / JCM 8422 / Vc1)</name>
    <dbReference type="NCBI Taxonomy" id="186497"/>
    <lineage>
        <taxon>Archaea</taxon>
        <taxon>Methanobacteriati</taxon>
        <taxon>Methanobacteriota</taxon>
        <taxon>Thermococci</taxon>
        <taxon>Thermococcales</taxon>
        <taxon>Thermococcaceae</taxon>
        <taxon>Pyrococcus</taxon>
    </lineage>
</organism>
<keyword evidence="1" id="KW-1133">Transmembrane helix</keyword>
<dbReference type="AlphaFoldDB" id="A0A5C0XMA3"/>
<proteinExistence type="predicted"/>
<keyword evidence="1" id="KW-0812">Transmembrane</keyword>
<protein>
    <recommendedName>
        <fullName evidence="4">Transcription regulator TrmB C-terminal domain-containing protein</fullName>
    </recommendedName>
</protein>
<evidence type="ECO:0000313" key="2">
    <source>
        <dbReference type="EMBL" id="QEK77782.1"/>
    </source>
</evidence>
<keyword evidence="1" id="KW-0472">Membrane</keyword>